<keyword evidence="4" id="KW-0723">Serine/threonine-protein kinase</keyword>
<accession>A0AAV5VZV1</accession>
<dbReference type="InterPro" id="IPR001245">
    <property type="entry name" value="Ser-Thr/Tyr_kinase_cat_dom"/>
</dbReference>
<feature type="transmembrane region" description="Helical" evidence="16">
    <location>
        <begin position="256"/>
        <end position="278"/>
    </location>
</feature>
<evidence type="ECO:0000256" key="4">
    <source>
        <dbReference type="ARBA" id="ARBA00022527"/>
    </source>
</evidence>
<feature type="non-terminal residue" evidence="18">
    <location>
        <position position="1"/>
    </location>
</feature>
<feature type="region of interest" description="Disordered" evidence="15">
    <location>
        <begin position="491"/>
        <end position="510"/>
    </location>
</feature>
<dbReference type="Pfam" id="PF07714">
    <property type="entry name" value="PK_Tyr_Ser-Thr"/>
    <property type="match status" value="1"/>
</dbReference>
<dbReference type="EMBL" id="BTSY01000004">
    <property type="protein sequence ID" value="GMT25102.1"/>
    <property type="molecule type" value="Genomic_DNA"/>
</dbReference>
<dbReference type="AlphaFoldDB" id="A0AAV5VZV1"/>
<dbReference type="PANTHER" id="PTHR23255">
    <property type="entry name" value="TRANSFORMING GROWTH FACTOR-BETA RECEPTOR TYPE I AND II"/>
    <property type="match status" value="1"/>
</dbReference>
<dbReference type="GO" id="GO:0005524">
    <property type="term" value="F:ATP binding"/>
    <property type="evidence" value="ECO:0007669"/>
    <property type="project" value="UniProtKB-UniRule"/>
</dbReference>
<dbReference type="SUPFAM" id="SSF56112">
    <property type="entry name" value="Protein kinase-like (PK-like)"/>
    <property type="match status" value="1"/>
</dbReference>
<evidence type="ECO:0000256" key="14">
    <source>
        <dbReference type="PROSITE-ProRule" id="PRU10141"/>
    </source>
</evidence>
<dbReference type="InterPro" id="IPR000719">
    <property type="entry name" value="Prot_kinase_dom"/>
</dbReference>
<evidence type="ECO:0000259" key="17">
    <source>
        <dbReference type="PROSITE" id="PS50011"/>
    </source>
</evidence>
<keyword evidence="5" id="KW-0808">Transferase</keyword>
<sequence length="742" mass="82906">LISDVQLKVVHSHSFPYLLTLNHSLVTYQMDRSIISLLLLSLSINAEVSNETYWTKVYKCHASQVAELGGMWRNVIADSGSPDKNCTNNNCMMMWGLTKDRRVRILAQGCSMGSMHTPIQGKGRMQNECPSGTGVGVGTKPILRGTDGFHILSSLTHIQICLCQSDWCNFAPLEDGDSCEDDRTPFCNPRDSDYSPSKAQSYAIPDTDDTENGTMDGAWAEAQGTFTGSLPGFIRGSSNISGAIIGSSVLDEIKGWIPIVVLASLCGTLIGILFYALLQKFNCNCAKKPAPDSVELLGVKVSKRRHTSGRLNSIAQVTILTEVAQGYKQEAEELIRECQAGGPHQIANWKYDDNVKLGTGSFGDVYKVVMKPEFLLECKSAALKTFSHMRSTHFFNETRTLKYVHAFKNHPNIIQYLGRAVDCRDTLEEATWRIALELCDGGSVRDWITSTRITLTQYLEAASGLLSALSFLHNEECAQTSLLSNFRLNSTDSGNPDSRSTSRSRRSSKGVATFKRKLRIAHCDINSRNVLVRNPITGKVALADFGLALTDREKRQEEVQIREIGTIRYLAPEMLQNLINLNDTLNSLILVDTYATGLVLWEMLTRTVEMYDDDSEVPVYAPPYEKELGELGEATANRFEAMNIVVVRRCLRPLWSNQSIEWREREEEAATRDEESDLNEEEKFLLLSVQGIDSMLARDPDARMTIPAMAEKVDRYRLQRLQQARRRVSRDDSVLDETSASN</sequence>
<dbReference type="InterPro" id="IPR000333">
    <property type="entry name" value="TGFB_receptor"/>
</dbReference>
<evidence type="ECO:0000256" key="2">
    <source>
        <dbReference type="ARBA" id="ARBA00009605"/>
    </source>
</evidence>
<evidence type="ECO:0000256" key="6">
    <source>
        <dbReference type="ARBA" id="ARBA00022692"/>
    </source>
</evidence>
<dbReference type="GO" id="GO:0004675">
    <property type="term" value="F:transmembrane receptor protein serine/threonine kinase activity"/>
    <property type="evidence" value="ECO:0007669"/>
    <property type="project" value="UniProtKB-EC"/>
</dbReference>
<keyword evidence="7" id="KW-0732">Signal</keyword>
<dbReference type="EC" id="2.7.11.30" evidence="3"/>
<reference evidence="18" key="1">
    <citation type="submission" date="2023-10" db="EMBL/GenBank/DDBJ databases">
        <title>Genome assembly of Pristionchus species.</title>
        <authorList>
            <person name="Yoshida K."/>
            <person name="Sommer R.J."/>
        </authorList>
    </citation>
    <scope>NUCLEOTIDE SEQUENCE</scope>
    <source>
        <strain evidence="18">RS5133</strain>
    </source>
</reference>
<dbReference type="PROSITE" id="PS50011">
    <property type="entry name" value="PROTEIN_KINASE_DOM"/>
    <property type="match status" value="1"/>
</dbReference>
<evidence type="ECO:0000256" key="8">
    <source>
        <dbReference type="ARBA" id="ARBA00022741"/>
    </source>
</evidence>
<protein>
    <recommendedName>
        <fullName evidence="3">receptor protein serine/threonine kinase</fullName>
        <ecNumber evidence="3">2.7.11.30</ecNumber>
    </recommendedName>
</protein>
<evidence type="ECO:0000256" key="11">
    <source>
        <dbReference type="ARBA" id="ARBA00022989"/>
    </source>
</evidence>
<keyword evidence="19" id="KW-1185">Reference proteome</keyword>
<dbReference type="Proteomes" id="UP001432322">
    <property type="component" value="Unassembled WGS sequence"/>
</dbReference>
<gene>
    <name evidence="18" type="ORF">PFISCL1PPCAC_16399</name>
</gene>
<evidence type="ECO:0000256" key="1">
    <source>
        <dbReference type="ARBA" id="ARBA00004479"/>
    </source>
</evidence>
<feature type="domain" description="Protein kinase" evidence="17">
    <location>
        <begin position="351"/>
        <end position="717"/>
    </location>
</feature>
<evidence type="ECO:0000256" key="13">
    <source>
        <dbReference type="ARBA" id="ARBA00023170"/>
    </source>
</evidence>
<dbReference type="InterPro" id="IPR017441">
    <property type="entry name" value="Protein_kinase_ATP_BS"/>
</dbReference>
<dbReference type="Gene3D" id="3.30.200.20">
    <property type="entry name" value="Phosphorylase Kinase, domain 1"/>
    <property type="match status" value="1"/>
</dbReference>
<keyword evidence="12 16" id="KW-0472">Membrane</keyword>
<keyword evidence="8 14" id="KW-0547">Nucleotide-binding</keyword>
<comment type="similarity">
    <text evidence="2">Belongs to the protein kinase superfamily. TKL Ser/Thr protein kinase family. TGFB receptor subfamily.</text>
</comment>
<keyword evidence="10 14" id="KW-0067">ATP-binding</keyword>
<keyword evidence="13" id="KW-0675">Receptor</keyword>
<dbReference type="Gene3D" id="1.10.510.10">
    <property type="entry name" value="Transferase(Phosphotransferase) domain 1"/>
    <property type="match status" value="1"/>
</dbReference>
<comment type="caution">
    <text evidence="18">The sequence shown here is derived from an EMBL/GenBank/DDBJ whole genome shotgun (WGS) entry which is preliminary data.</text>
</comment>
<evidence type="ECO:0000256" key="3">
    <source>
        <dbReference type="ARBA" id="ARBA00012401"/>
    </source>
</evidence>
<keyword evidence="11 16" id="KW-1133">Transmembrane helix</keyword>
<evidence type="ECO:0000256" key="15">
    <source>
        <dbReference type="SAM" id="MobiDB-lite"/>
    </source>
</evidence>
<dbReference type="InterPro" id="IPR011009">
    <property type="entry name" value="Kinase-like_dom_sf"/>
</dbReference>
<evidence type="ECO:0000256" key="9">
    <source>
        <dbReference type="ARBA" id="ARBA00022777"/>
    </source>
</evidence>
<evidence type="ECO:0000256" key="5">
    <source>
        <dbReference type="ARBA" id="ARBA00022679"/>
    </source>
</evidence>
<keyword evidence="6 16" id="KW-0812">Transmembrane</keyword>
<evidence type="ECO:0000313" key="19">
    <source>
        <dbReference type="Proteomes" id="UP001432322"/>
    </source>
</evidence>
<evidence type="ECO:0000256" key="12">
    <source>
        <dbReference type="ARBA" id="ARBA00023136"/>
    </source>
</evidence>
<comment type="subcellular location">
    <subcellularLocation>
        <location evidence="1">Membrane</location>
        <topology evidence="1">Single-pass type I membrane protein</topology>
    </subcellularLocation>
</comment>
<evidence type="ECO:0000256" key="10">
    <source>
        <dbReference type="ARBA" id="ARBA00022840"/>
    </source>
</evidence>
<dbReference type="GO" id="GO:0005886">
    <property type="term" value="C:plasma membrane"/>
    <property type="evidence" value="ECO:0007669"/>
    <property type="project" value="TreeGrafter"/>
</dbReference>
<dbReference type="PANTHER" id="PTHR23255:SF100">
    <property type="entry name" value="RECEPTOR PROTEIN SERINE_THREONINE KINASE"/>
    <property type="match status" value="1"/>
</dbReference>
<proteinExistence type="inferred from homology"/>
<keyword evidence="9" id="KW-0418">Kinase</keyword>
<dbReference type="PROSITE" id="PS00107">
    <property type="entry name" value="PROTEIN_KINASE_ATP"/>
    <property type="match status" value="1"/>
</dbReference>
<evidence type="ECO:0000313" key="18">
    <source>
        <dbReference type="EMBL" id="GMT25102.1"/>
    </source>
</evidence>
<name>A0AAV5VZV1_9BILA</name>
<evidence type="ECO:0000256" key="16">
    <source>
        <dbReference type="SAM" id="Phobius"/>
    </source>
</evidence>
<organism evidence="18 19">
    <name type="scientific">Pristionchus fissidentatus</name>
    <dbReference type="NCBI Taxonomy" id="1538716"/>
    <lineage>
        <taxon>Eukaryota</taxon>
        <taxon>Metazoa</taxon>
        <taxon>Ecdysozoa</taxon>
        <taxon>Nematoda</taxon>
        <taxon>Chromadorea</taxon>
        <taxon>Rhabditida</taxon>
        <taxon>Rhabditina</taxon>
        <taxon>Diplogasteromorpha</taxon>
        <taxon>Diplogasteroidea</taxon>
        <taxon>Neodiplogasteridae</taxon>
        <taxon>Pristionchus</taxon>
    </lineage>
</organism>
<evidence type="ECO:0000256" key="7">
    <source>
        <dbReference type="ARBA" id="ARBA00022729"/>
    </source>
</evidence>
<feature type="binding site" evidence="14">
    <location>
        <position position="384"/>
    </location>
    <ligand>
        <name>ATP</name>
        <dbReference type="ChEBI" id="CHEBI:30616"/>
    </ligand>
</feature>